<dbReference type="InterPro" id="IPR006136">
    <property type="entry name" value="FlhB"/>
</dbReference>
<dbReference type="EMBL" id="SRLE01000018">
    <property type="protein sequence ID" value="TGD70837.1"/>
    <property type="molecule type" value="Genomic_DNA"/>
</dbReference>
<keyword evidence="15" id="KW-0282">Flagellum</keyword>
<keyword evidence="15" id="KW-0969">Cilium</keyword>
<reference evidence="15 16" key="1">
    <citation type="submission" date="2019-04" db="EMBL/GenBank/DDBJ databases">
        <title>Taxonomy of novel Haliea sp. from mangrove soil of West Coast of India.</title>
        <authorList>
            <person name="Verma A."/>
            <person name="Kumar P."/>
            <person name="Krishnamurthi S."/>
        </authorList>
    </citation>
    <scope>NUCLEOTIDE SEQUENCE [LARGE SCALE GENOMIC DNA]</scope>
    <source>
        <strain evidence="15 16">SAOS-164</strain>
    </source>
</reference>
<dbReference type="NCBIfam" id="TIGR00328">
    <property type="entry name" value="flhB"/>
    <property type="match status" value="1"/>
</dbReference>
<sequence length="378" mass="41683">MADDTDQSEKTEEATPRRREKAREEGKVARSRELTTFTMLLGGVLGLWTMGGYLYQQTGLIMQQAFSFDRRGATQVESMLTSAAELSAHGLVALMPLFLFMAVLALVSPMLLGGFLMSAQSLNPQWSRLNPVQGLKRIFSTQSLAELAKVIAKIVLLASVAAIYLASRLDDFMALLSLPVTAALAEMLRLAAETCGAMVLALVVVILIDVPFQLWNHSKQLRMTKEEVRREHKDAEGDPHLKARIRGQQQSMARRRMMSNIPGADVVVTNPTHYAVALKYDEKSMAAPRVVAKGADAVAARIRALAAEHDVPVLEAPPVARALYRHVDLEREVPFELYPVVAEIMAWAVNLKRLPGNQRARVPEPADLQVPEALRADD</sequence>
<evidence type="ECO:0000256" key="7">
    <source>
        <dbReference type="ARBA" id="ARBA00022795"/>
    </source>
</evidence>
<evidence type="ECO:0000256" key="2">
    <source>
        <dbReference type="ARBA" id="ARBA00010690"/>
    </source>
</evidence>
<evidence type="ECO:0000256" key="9">
    <source>
        <dbReference type="ARBA" id="ARBA00022989"/>
    </source>
</evidence>
<dbReference type="GO" id="GO:0009306">
    <property type="term" value="P:protein secretion"/>
    <property type="evidence" value="ECO:0007669"/>
    <property type="project" value="InterPro"/>
</dbReference>
<evidence type="ECO:0000256" key="13">
    <source>
        <dbReference type="RuleBase" id="RU364091"/>
    </source>
</evidence>
<evidence type="ECO:0000256" key="14">
    <source>
        <dbReference type="SAM" id="MobiDB-lite"/>
    </source>
</evidence>
<feature type="transmembrane region" description="Helical" evidence="13">
    <location>
        <begin position="147"/>
        <end position="166"/>
    </location>
</feature>
<keyword evidence="11 13" id="KW-1006">Bacterial flagellum protein export</keyword>
<dbReference type="InterPro" id="IPR029025">
    <property type="entry name" value="T3SS_substrate_exporter_C"/>
</dbReference>
<keyword evidence="16" id="KW-1185">Reference proteome</keyword>
<evidence type="ECO:0000256" key="5">
    <source>
        <dbReference type="ARBA" id="ARBA00022475"/>
    </source>
</evidence>
<dbReference type="PANTHER" id="PTHR30531:SF12">
    <property type="entry name" value="FLAGELLAR BIOSYNTHETIC PROTEIN FLHB"/>
    <property type="match status" value="1"/>
</dbReference>
<feature type="transmembrane region" description="Helical" evidence="13">
    <location>
        <begin position="195"/>
        <end position="215"/>
    </location>
</feature>
<keyword evidence="6 13" id="KW-0812">Transmembrane</keyword>
<dbReference type="InterPro" id="IPR006135">
    <property type="entry name" value="T3SS_substrate_exporter"/>
</dbReference>
<feature type="transmembrane region" description="Helical" evidence="13">
    <location>
        <begin position="97"/>
        <end position="119"/>
    </location>
</feature>
<proteinExistence type="inferred from homology"/>
<dbReference type="RefSeq" id="WP_135446601.1">
    <property type="nucleotide sequence ID" value="NZ_SRLE01000018.1"/>
</dbReference>
<accession>A0A4Z0LUG1</accession>
<dbReference type="Gene3D" id="3.40.1690.10">
    <property type="entry name" value="secretion proteins EscU"/>
    <property type="match status" value="1"/>
</dbReference>
<dbReference type="FunFam" id="3.40.1690.10:FF:000001">
    <property type="entry name" value="Flagellar biosynthetic protein FlhB"/>
    <property type="match status" value="1"/>
</dbReference>
<dbReference type="GO" id="GO:0005886">
    <property type="term" value="C:plasma membrane"/>
    <property type="evidence" value="ECO:0007669"/>
    <property type="project" value="UniProtKB-SubCell"/>
</dbReference>
<comment type="caution">
    <text evidence="15">The sequence shown here is derived from an EMBL/GenBank/DDBJ whole genome shotgun (WGS) entry which is preliminary data.</text>
</comment>
<dbReference type="PANTHER" id="PTHR30531">
    <property type="entry name" value="FLAGELLAR BIOSYNTHETIC PROTEIN FLHB"/>
    <property type="match status" value="1"/>
</dbReference>
<comment type="similarity">
    <text evidence="2 13">Belongs to the type III secretion exporter family.</text>
</comment>
<keyword evidence="5 13" id="KW-1003">Cell membrane</keyword>
<keyword evidence="7 13" id="KW-1005">Bacterial flagellum biogenesis</keyword>
<evidence type="ECO:0000256" key="6">
    <source>
        <dbReference type="ARBA" id="ARBA00022692"/>
    </source>
</evidence>
<feature type="region of interest" description="Disordered" evidence="14">
    <location>
        <begin position="1"/>
        <end position="28"/>
    </location>
</feature>
<dbReference type="SUPFAM" id="SSF160544">
    <property type="entry name" value="EscU C-terminal domain-like"/>
    <property type="match status" value="1"/>
</dbReference>
<name>A0A4Z0LUG1_9GAMM</name>
<gene>
    <name evidence="13 15" type="primary">flhB</name>
    <name evidence="15" type="ORF">E4634_20760</name>
</gene>
<evidence type="ECO:0000313" key="16">
    <source>
        <dbReference type="Proteomes" id="UP000298050"/>
    </source>
</evidence>
<dbReference type="PRINTS" id="PR00950">
    <property type="entry name" value="TYPE3IMSPROT"/>
</dbReference>
<feature type="compositionally biased region" description="Basic and acidic residues" evidence="14">
    <location>
        <begin position="7"/>
        <end position="28"/>
    </location>
</feature>
<keyword evidence="8 13" id="KW-0653">Protein transport</keyword>
<dbReference type="Proteomes" id="UP000298050">
    <property type="component" value="Unassembled WGS sequence"/>
</dbReference>
<comment type="function">
    <text evidence="12 13">Required for formation of the rod structure in the basal body of the flagellar apparatus. Together with FliI and FliH, may constitute the export apparatus of flagellin.</text>
</comment>
<protein>
    <recommendedName>
        <fullName evidence="3 13">Flagellar biosynthetic protein FlhB</fullName>
    </recommendedName>
</protein>
<dbReference type="GO" id="GO:0044780">
    <property type="term" value="P:bacterial-type flagellum assembly"/>
    <property type="evidence" value="ECO:0007669"/>
    <property type="project" value="InterPro"/>
</dbReference>
<organism evidence="15 16">
    <name type="scientific">Mangrovimicrobium sediminis</name>
    <dbReference type="NCBI Taxonomy" id="2562682"/>
    <lineage>
        <taxon>Bacteria</taxon>
        <taxon>Pseudomonadati</taxon>
        <taxon>Pseudomonadota</taxon>
        <taxon>Gammaproteobacteria</taxon>
        <taxon>Cellvibrionales</taxon>
        <taxon>Halieaceae</taxon>
        <taxon>Mangrovimicrobium</taxon>
    </lineage>
</organism>
<evidence type="ECO:0000256" key="12">
    <source>
        <dbReference type="ARBA" id="ARBA00025078"/>
    </source>
</evidence>
<dbReference type="Pfam" id="PF01312">
    <property type="entry name" value="Bac_export_2"/>
    <property type="match status" value="1"/>
</dbReference>
<evidence type="ECO:0000256" key="4">
    <source>
        <dbReference type="ARBA" id="ARBA00022448"/>
    </source>
</evidence>
<keyword evidence="9 13" id="KW-1133">Transmembrane helix</keyword>
<evidence type="ECO:0000256" key="11">
    <source>
        <dbReference type="ARBA" id="ARBA00023225"/>
    </source>
</evidence>
<comment type="subcellular location">
    <subcellularLocation>
        <location evidence="1">Cell membrane</location>
        <topology evidence="1">Multi-pass membrane protein</topology>
    </subcellularLocation>
</comment>
<keyword evidence="4 13" id="KW-0813">Transport</keyword>
<evidence type="ECO:0000256" key="8">
    <source>
        <dbReference type="ARBA" id="ARBA00022927"/>
    </source>
</evidence>
<keyword evidence="10 13" id="KW-0472">Membrane</keyword>
<evidence type="ECO:0000256" key="1">
    <source>
        <dbReference type="ARBA" id="ARBA00004651"/>
    </source>
</evidence>
<evidence type="ECO:0000256" key="3">
    <source>
        <dbReference type="ARBA" id="ARBA00021622"/>
    </source>
</evidence>
<evidence type="ECO:0000256" key="10">
    <source>
        <dbReference type="ARBA" id="ARBA00023136"/>
    </source>
</evidence>
<keyword evidence="15" id="KW-0966">Cell projection</keyword>
<dbReference type="AlphaFoldDB" id="A0A4Z0LUG1"/>
<feature type="transmembrane region" description="Helical" evidence="13">
    <location>
        <begin position="34"/>
        <end position="55"/>
    </location>
</feature>
<dbReference type="OrthoDB" id="9807950at2"/>
<evidence type="ECO:0000313" key="15">
    <source>
        <dbReference type="EMBL" id="TGD70837.1"/>
    </source>
</evidence>